<comment type="similarity">
    <text evidence="1">Belongs to the VPS13 family.</text>
</comment>
<name>A0A0T6BGN4_9SCAR</name>
<comment type="caution">
    <text evidence="2">The sequence shown here is derived from an EMBL/GenBank/DDBJ whole genome shotgun (WGS) entry which is preliminary data.</text>
</comment>
<dbReference type="OrthoDB" id="6769854at2759"/>
<dbReference type="GO" id="GO:0045053">
    <property type="term" value="P:protein retention in Golgi apparatus"/>
    <property type="evidence" value="ECO:0007669"/>
    <property type="project" value="TreeGrafter"/>
</dbReference>
<evidence type="ECO:0008006" key="4">
    <source>
        <dbReference type="Google" id="ProtNLM"/>
    </source>
</evidence>
<dbReference type="PANTHER" id="PTHR16166">
    <property type="entry name" value="VACUOLAR PROTEIN SORTING-ASSOCIATED PROTEIN VPS13"/>
    <property type="match status" value="1"/>
</dbReference>
<dbReference type="InterPro" id="IPR026847">
    <property type="entry name" value="VPS13"/>
</dbReference>
<dbReference type="EMBL" id="LJIG01000609">
    <property type="protein sequence ID" value="KRT86331.1"/>
    <property type="molecule type" value="Genomic_DNA"/>
</dbReference>
<sequence>MDKGLDALIFDKEYQRKRQNQLSRTTESVPEGIARSGKGLVMGVYDGITGVITKPISGAKEEGVGGFIKGLGKGAVGLVTRPTAGVIDFASSSLDTVKR</sequence>
<reference evidence="2 3" key="1">
    <citation type="submission" date="2015-09" db="EMBL/GenBank/DDBJ databases">
        <title>Draft genome of the scarab beetle Oryctes borbonicus.</title>
        <authorList>
            <person name="Meyer J.M."/>
            <person name="Markov G.V."/>
            <person name="Baskaran P."/>
            <person name="Herrmann M."/>
            <person name="Sommer R.J."/>
            <person name="Roedelsperger C."/>
        </authorList>
    </citation>
    <scope>NUCLEOTIDE SEQUENCE [LARGE SCALE GENOMIC DNA]</scope>
    <source>
        <strain evidence="2">OB123</strain>
        <tissue evidence="2">Whole animal</tissue>
    </source>
</reference>
<dbReference type="Proteomes" id="UP000051574">
    <property type="component" value="Unassembled WGS sequence"/>
</dbReference>
<dbReference type="GO" id="GO:0006623">
    <property type="term" value="P:protein targeting to vacuole"/>
    <property type="evidence" value="ECO:0007669"/>
    <property type="project" value="TreeGrafter"/>
</dbReference>
<proteinExistence type="inferred from homology"/>
<protein>
    <recommendedName>
        <fullName evidence="4">Vacuolar protein sorting-associated protein 13 DH-like domain-containing protein</fullName>
    </recommendedName>
</protein>
<evidence type="ECO:0000313" key="2">
    <source>
        <dbReference type="EMBL" id="KRT86331.1"/>
    </source>
</evidence>
<organism evidence="2 3">
    <name type="scientific">Oryctes borbonicus</name>
    <dbReference type="NCBI Taxonomy" id="1629725"/>
    <lineage>
        <taxon>Eukaryota</taxon>
        <taxon>Metazoa</taxon>
        <taxon>Ecdysozoa</taxon>
        <taxon>Arthropoda</taxon>
        <taxon>Hexapoda</taxon>
        <taxon>Insecta</taxon>
        <taxon>Pterygota</taxon>
        <taxon>Neoptera</taxon>
        <taxon>Endopterygota</taxon>
        <taxon>Coleoptera</taxon>
        <taxon>Polyphaga</taxon>
        <taxon>Scarabaeiformia</taxon>
        <taxon>Scarabaeidae</taxon>
        <taxon>Dynastinae</taxon>
        <taxon>Oryctes</taxon>
    </lineage>
</organism>
<keyword evidence="3" id="KW-1185">Reference proteome</keyword>
<accession>A0A0T6BGN4</accession>
<dbReference type="PANTHER" id="PTHR16166:SF93">
    <property type="entry name" value="INTERMEMBRANE LIPID TRANSFER PROTEIN VPS13"/>
    <property type="match status" value="1"/>
</dbReference>
<evidence type="ECO:0000313" key="3">
    <source>
        <dbReference type="Proteomes" id="UP000051574"/>
    </source>
</evidence>
<evidence type="ECO:0000256" key="1">
    <source>
        <dbReference type="ARBA" id="ARBA00006545"/>
    </source>
</evidence>
<dbReference type="AlphaFoldDB" id="A0A0T6BGN4"/>
<gene>
    <name evidence="2" type="ORF">AMK59_2314</name>
</gene>